<sequence>MVPLTPRQRHASRFQRIRCKFNHVRTALSFSPPSPFNEHEASDDEARFIARSQRLRELGLEELVVQKDDYELKKSGPSIKSIADTLPCVMGRFCRTHMEVSRSTLVRNPARL</sequence>
<dbReference type="AlphaFoldDB" id="A0A8T1UIA9"/>
<reference evidence="1" key="1">
    <citation type="submission" date="2021-01" db="EMBL/GenBank/DDBJ databases">
        <title>Phytophthora aleatoria, a newly-described species from Pinus radiata is distinct from Phytophthora cactorum isolates based on comparative genomics.</title>
        <authorList>
            <person name="Mcdougal R."/>
            <person name="Panda P."/>
            <person name="Williams N."/>
            <person name="Studholme D.J."/>
        </authorList>
    </citation>
    <scope>NUCLEOTIDE SEQUENCE</scope>
    <source>
        <strain evidence="1">NZFS 3830</strain>
    </source>
</reference>
<dbReference type="EMBL" id="JAENGZ010000385">
    <property type="protein sequence ID" value="KAG6960486.1"/>
    <property type="molecule type" value="Genomic_DNA"/>
</dbReference>
<evidence type="ECO:0000313" key="1">
    <source>
        <dbReference type="EMBL" id="KAG6960486.1"/>
    </source>
</evidence>
<protein>
    <submittedName>
        <fullName evidence="1">Uncharacterized protein</fullName>
    </submittedName>
</protein>
<dbReference type="Proteomes" id="UP000688947">
    <property type="component" value="Unassembled WGS sequence"/>
</dbReference>
<dbReference type="VEuPathDB" id="FungiDB:PC110_g20224"/>
<name>A0A8T1UIA9_9STRA</name>
<comment type="caution">
    <text evidence="1">The sequence shown here is derived from an EMBL/GenBank/DDBJ whole genome shotgun (WGS) entry which is preliminary data.</text>
</comment>
<proteinExistence type="predicted"/>
<organism evidence="1 2">
    <name type="scientific">Phytophthora cactorum</name>
    <dbReference type="NCBI Taxonomy" id="29920"/>
    <lineage>
        <taxon>Eukaryota</taxon>
        <taxon>Sar</taxon>
        <taxon>Stramenopiles</taxon>
        <taxon>Oomycota</taxon>
        <taxon>Peronosporomycetes</taxon>
        <taxon>Peronosporales</taxon>
        <taxon>Peronosporaceae</taxon>
        <taxon>Phytophthora</taxon>
    </lineage>
</organism>
<accession>A0A8T1UIA9</accession>
<evidence type="ECO:0000313" key="2">
    <source>
        <dbReference type="Proteomes" id="UP000688947"/>
    </source>
</evidence>
<gene>
    <name evidence="1" type="ORF">JG687_00008211</name>
</gene>